<feature type="region of interest" description="Disordered" evidence="1">
    <location>
        <begin position="364"/>
        <end position="400"/>
    </location>
</feature>
<evidence type="ECO:0000313" key="3">
    <source>
        <dbReference type="EMBL" id="VBB77139.1"/>
    </source>
</evidence>
<dbReference type="InterPro" id="IPR053137">
    <property type="entry name" value="NLR-like"/>
</dbReference>
<dbReference type="InterPro" id="IPR027417">
    <property type="entry name" value="P-loop_NTPase"/>
</dbReference>
<dbReference type="InterPro" id="IPR011990">
    <property type="entry name" value="TPR-like_helical_dom_sf"/>
</dbReference>
<evidence type="ECO:0000313" key="4">
    <source>
        <dbReference type="Proteomes" id="UP000280685"/>
    </source>
</evidence>
<dbReference type="EMBL" id="LR026966">
    <property type="protein sequence ID" value="VBB77139.1"/>
    <property type="molecule type" value="Genomic_DNA"/>
</dbReference>
<protein>
    <recommendedName>
        <fullName evidence="2">NB-ARC domain-containing protein</fullName>
    </recommendedName>
</protein>
<dbReference type="Pfam" id="PF13374">
    <property type="entry name" value="TPR_10"/>
    <property type="match status" value="2"/>
</dbReference>
<dbReference type="InterPro" id="IPR002182">
    <property type="entry name" value="NB-ARC"/>
</dbReference>
<feature type="domain" description="NB-ARC" evidence="2">
    <location>
        <begin position="81"/>
        <end position="244"/>
    </location>
</feature>
<dbReference type="PANTHER" id="PTHR46082">
    <property type="entry name" value="ATP/GTP-BINDING PROTEIN-RELATED"/>
    <property type="match status" value="1"/>
</dbReference>
<proteinExistence type="predicted"/>
<dbReference type="Proteomes" id="UP000280685">
    <property type="component" value="Chromosome 3"/>
</dbReference>
<reference evidence="3" key="1">
    <citation type="submission" date="2018-02" db="EMBL/GenBank/DDBJ databases">
        <authorList>
            <person name="Silar P."/>
        </authorList>
    </citation>
    <scope>NUCLEOTIDE SEQUENCE [LARGE SCALE GENOMIC DNA]</scope>
    <source>
        <strain evidence="3">T</strain>
    </source>
</reference>
<gene>
    <name evidence="3" type="ORF">PODCO_305139</name>
</gene>
<evidence type="ECO:0000256" key="1">
    <source>
        <dbReference type="SAM" id="MobiDB-lite"/>
    </source>
</evidence>
<name>A0ABY6S6P6_PODCO</name>
<evidence type="ECO:0000259" key="2">
    <source>
        <dbReference type="Pfam" id="PF00931"/>
    </source>
</evidence>
<dbReference type="PRINTS" id="PR00381">
    <property type="entry name" value="KINESINLIGHT"/>
</dbReference>
<dbReference type="Gene3D" id="1.25.40.10">
    <property type="entry name" value="Tetratricopeptide repeat domain"/>
    <property type="match status" value="2"/>
</dbReference>
<dbReference type="Pfam" id="PF00931">
    <property type="entry name" value="NB-ARC"/>
    <property type="match status" value="1"/>
</dbReference>
<sequence length="718" mass="80916">MEDPIPEFSQLGPIAKWERNEISGSAQVHQGHVFNIDKVTYLPPERPETPPKPFATIPFSRDPDFVDRGDILEQIDRRCSEPAARVAFVGLGGIGKSQLAIEFAYRITEKQPDIWVFWVYAGTQARVEEGFRAIANTVKLAGRNQPKANIPQLVCAWLSNERNGRWIMILDSADDRDVFYPPASSDARNEHVFADFLPQSRNGSLIITTRNRDLARRLISRTQNIIEVGPMAQTEALMLLEKKLGSFSCLDVATKLVQALDLIPLAISQAAAYIEARAPRSSPEKYLAEFHKGEGKKSRLLEYDVGDIRRYGGASNAIFRTWQISFNYIRSKRRSAADLLSLMSFFDRQGIPAWVLKRHGITSGLQADGPPEGQDKDGDEESDYGSGIIESDVNDDTDDDMDSEFEDDLAMLRDYCLIVVDGAGNNFEMHGLIQLSMRRWLEVFGEQEAFKQQYIDRLAASFPTGNYENWAICQSLFAHVQMALGYRPSENREERWATVLYNGSWYAWSQGRYDVAQQMVDEARRAREKRLGKKDAATLDSMSLLALVLKDRGWWEKAEKLEVQVMETSKTKLGADHPDTLTSMANLASTYRNQGRWEEAEKLDMQVMETFKTKLGADHPSTLTSMANLASTFWNQGRWEEAEKLEVQVMETSKTKLGADHPNTLTSIANLAYTWKSQGRHSDALALMKDCAQVRQRLLGAEHPGTLSSLAAVAEWSS</sequence>
<dbReference type="SUPFAM" id="SSF52540">
    <property type="entry name" value="P-loop containing nucleoside triphosphate hydrolases"/>
    <property type="match status" value="1"/>
</dbReference>
<dbReference type="Gene3D" id="3.40.50.300">
    <property type="entry name" value="P-loop containing nucleotide triphosphate hydrolases"/>
    <property type="match status" value="1"/>
</dbReference>
<dbReference type="SUPFAM" id="SSF48452">
    <property type="entry name" value="TPR-like"/>
    <property type="match status" value="2"/>
</dbReference>
<keyword evidence="4" id="KW-1185">Reference proteome</keyword>
<dbReference type="Pfam" id="PF13424">
    <property type="entry name" value="TPR_12"/>
    <property type="match status" value="1"/>
</dbReference>
<organism evidence="3 4">
    <name type="scientific">Podospora comata</name>
    <dbReference type="NCBI Taxonomy" id="48703"/>
    <lineage>
        <taxon>Eukaryota</taxon>
        <taxon>Fungi</taxon>
        <taxon>Dikarya</taxon>
        <taxon>Ascomycota</taxon>
        <taxon>Pezizomycotina</taxon>
        <taxon>Sordariomycetes</taxon>
        <taxon>Sordariomycetidae</taxon>
        <taxon>Sordariales</taxon>
        <taxon>Podosporaceae</taxon>
        <taxon>Podospora</taxon>
    </lineage>
</organism>
<dbReference type="PANTHER" id="PTHR46082:SF6">
    <property type="entry name" value="AAA+ ATPASE DOMAIN-CONTAINING PROTEIN-RELATED"/>
    <property type="match status" value="1"/>
</dbReference>
<dbReference type="NCBIfam" id="NF040586">
    <property type="entry name" value="FxSxx_TPR"/>
    <property type="match status" value="1"/>
</dbReference>
<accession>A0ABY6S6P6</accession>